<reference evidence="1 2" key="1">
    <citation type="submission" date="2018-12" db="EMBL/GenBank/DDBJ databases">
        <authorList>
            <consortium name="Pathogen Informatics"/>
        </authorList>
    </citation>
    <scope>NUCLEOTIDE SEQUENCE [LARGE SCALE GENOMIC DNA]</scope>
    <source>
        <strain evidence="1 2">NCTC11976</strain>
    </source>
</reference>
<dbReference type="Proteomes" id="UP000277577">
    <property type="component" value="Chromosome"/>
</dbReference>
<proteinExistence type="predicted"/>
<keyword evidence="2" id="KW-1185">Reference proteome</keyword>
<protein>
    <submittedName>
        <fullName evidence="1">Dot/Icm secretion system substrate</fullName>
    </submittedName>
</protein>
<name>A0ABY6T5X4_9GAMM</name>
<evidence type="ECO:0000313" key="1">
    <source>
        <dbReference type="EMBL" id="VEB36594.1"/>
    </source>
</evidence>
<gene>
    <name evidence="1" type="ORF">NCTC11976_01789</name>
</gene>
<dbReference type="EMBL" id="LR134173">
    <property type="protein sequence ID" value="VEB36594.1"/>
    <property type="molecule type" value="Genomic_DNA"/>
</dbReference>
<dbReference type="RefSeq" id="WP_028382073.1">
    <property type="nucleotide sequence ID" value="NZ_CAAAIT010000002.1"/>
</dbReference>
<accession>A0ABY6T5X4</accession>
<sequence>MFFNRHDKNIHIASVQSKKLNALHSMLSSKLDWSDFILLSTMFLEEKIGDSIKNELHAIQVMYLKNQKTDAIQLIVQICRDHKEISDDERSLIQSQVSTLTDNPLALDSRRYFETRFALELWNSLNEAEFETITKLSALINEIDPTIDIPKIVQ</sequence>
<evidence type="ECO:0000313" key="2">
    <source>
        <dbReference type="Proteomes" id="UP000277577"/>
    </source>
</evidence>
<organism evidence="1 2">
    <name type="scientific">Legionella cherrii</name>
    <dbReference type="NCBI Taxonomy" id="28084"/>
    <lineage>
        <taxon>Bacteria</taxon>
        <taxon>Pseudomonadati</taxon>
        <taxon>Pseudomonadota</taxon>
        <taxon>Gammaproteobacteria</taxon>
        <taxon>Legionellales</taxon>
        <taxon>Legionellaceae</taxon>
        <taxon>Legionella</taxon>
    </lineage>
</organism>